<dbReference type="RefSeq" id="WP_377567910.1">
    <property type="nucleotide sequence ID" value="NZ_JBHTMP010000006.1"/>
</dbReference>
<sequence>MSVDFAIHTEHLTKRYPGGVVAVDDLTLRVPAGEVFGFLGRNGAGKTTMMRMLVGLIRPTSGSLRVLGGSPYTPSTLARVGALIEGPTFYPHLSGLENLLLVARYAGVATDRVHQVLAEVGLAARAGSRFRSYSLGMKQRLGVAAALLKDPDLLILDEPTNGLDPSGVADMRELLRAIGQGGRTVLLSSHVLAEVEQICDQVAVIDAGRLVAQGSPAELRAALGTGELFIVAEPQEQAVACLRGHPAVEAVTPQEGALRVTVDPTLAGDVNRRLVEAGVEVRELRPVRHSLEEAFLELTTPHRADHAAHDSTLEGVR</sequence>
<dbReference type="PANTHER" id="PTHR43335:SF4">
    <property type="entry name" value="ABC TRANSPORTER, ATP-BINDING PROTEIN"/>
    <property type="match status" value="1"/>
</dbReference>
<dbReference type="SUPFAM" id="SSF52540">
    <property type="entry name" value="P-loop containing nucleoside triphosphate hydrolases"/>
    <property type="match status" value="1"/>
</dbReference>
<dbReference type="InterPro" id="IPR003593">
    <property type="entry name" value="AAA+_ATPase"/>
</dbReference>
<evidence type="ECO:0000256" key="2">
    <source>
        <dbReference type="ARBA" id="ARBA00022448"/>
    </source>
</evidence>
<dbReference type="Gene3D" id="3.40.50.300">
    <property type="entry name" value="P-loop containing nucleotide triphosphate hydrolases"/>
    <property type="match status" value="1"/>
</dbReference>
<dbReference type="PROSITE" id="PS50893">
    <property type="entry name" value="ABC_TRANSPORTER_2"/>
    <property type="match status" value="1"/>
</dbReference>
<dbReference type="EMBL" id="JBHTMP010000006">
    <property type="protein sequence ID" value="MFD1320680.1"/>
    <property type="molecule type" value="Genomic_DNA"/>
</dbReference>
<dbReference type="PANTHER" id="PTHR43335">
    <property type="entry name" value="ABC TRANSPORTER, ATP-BINDING PROTEIN"/>
    <property type="match status" value="1"/>
</dbReference>
<reference evidence="7" key="1">
    <citation type="journal article" date="2019" name="Int. J. Syst. Evol. Microbiol.">
        <title>The Global Catalogue of Microorganisms (GCM) 10K type strain sequencing project: providing services to taxonomists for standard genome sequencing and annotation.</title>
        <authorList>
            <consortium name="The Broad Institute Genomics Platform"/>
            <consortium name="The Broad Institute Genome Sequencing Center for Infectious Disease"/>
            <person name="Wu L."/>
            <person name="Ma J."/>
        </authorList>
    </citation>
    <scope>NUCLEOTIDE SEQUENCE [LARGE SCALE GENOMIC DNA]</scope>
    <source>
        <strain evidence="7">JCM 31037</strain>
    </source>
</reference>
<dbReference type="InterPro" id="IPR027417">
    <property type="entry name" value="P-loop_NTPase"/>
</dbReference>
<dbReference type="CDD" id="cd03268">
    <property type="entry name" value="ABC_BcrA_bacitracin_resist"/>
    <property type="match status" value="1"/>
</dbReference>
<dbReference type="InterPro" id="IPR025302">
    <property type="entry name" value="DrrA1/2-like_C"/>
</dbReference>
<dbReference type="Pfam" id="PF13732">
    <property type="entry name" value="DrrA1-3_C"/>
    <property type="match status" value="1"/>
</dbReference>
<comment type="caution">
    <text evidence="6">The sequence shown here is derived from an EMBL/GenBank/DDBJ whole genome shotgun (WGS) entry which is preliminary data.</text>
</comment>
<evidence type="ECO:0000259" key="5">
    <source>
        <dbReference type="PROSITE" id="PS50893"/>
    </source>
</evidence>
<accession>A0ABW3Y9H7</accession>
<evidence type="ECO:0000256" key="4">
    <source>
        <dbReference type="ARBA" id="ARBA00022840"/>
    </source>
</evidence>
<keyword evidence="2" id="KW-0813">Transport</keyword>
<keyword evidence="4 6" id="KW-0067">ATP-binding</keyword>
<dbReference type="SMART" id="SM00382">
    <property type="entry name" value="AAA"/>
    <property type="match status" value="1"/>
</dbReference>
<evidence type="ECO:0000313" key="7">
    <source>
        <dbReference type="Proteomes" id="UP001597260"/>
    </source>
</evidence>
<name>A0ABW3Y9H7_9ACTN</name>
<evidence type="ECO:0000256" key="3">
    <source>
        <dbReference type="ARBA" id="ARBA00022741"/>
    </source>
</evidence>
<protein>
    <submittedName>
        <fullName evidence="6">ATP-binding cassette domain-containing protein</fullName>
    </submittedName>
</protein>
<keyword evidence="7" id="KW-1185">Reference proteome</keyword>
<proteinExistence type="inferred from homology"/>
<dbReference type="Pfam" id="PF00005">
    <property type="entry name" value="ABC_tran"/>
    <property type="match status" value="1"/>
</dbReference>
<gene>
    <name evidence="6" type="ORF">ACFQ4H_06190</name>
</gene>
<dbReference type="Proteomes" id="UP001597260">
    <property type="component" value="Unassembled WGS sequence"/>
</dbReference>
<organism evidence="6 7">
    <name type="scientific">Micromonospora sonneratiae</name>
    <dbReference type="NCBI Taxonomy" id="1184706"/>
    <lineage>
        <taxon>Bacteria</taxon>
        <taxon>Bacillati</taxon>
        <taxon>Actinomycetota</taxon>
        <taxon>Actinomycetes</taxon>
        <taxon>Micromonosporales</taxon>
        <taxon>Micromonosporaceae</taxon>
        <taxon>Micromonospora</taxon>
    </lineage>
</organism>
<feature type="domain" description="ABC transporter" evidence="5">
    <location>
        <begin position="7"/>
        <end position="232"/>
    </location>
</feature>
<dbReference type="PROSITE" id="PS00211">
    <property type="entry name" value="ABC_TRANSPORTER_1"/>
    <property type="match status" value="1"/>
</dbReference>
<dbReference type="InterPro" id="IPR003439">
    <property type="entry name" value="ABC_transporter-like_ATP-bd"/>
</dbReference>
<dbReference type="InterPro" id="IPR017871">
    <property type="entry name" value="ABC_transporter-like_CS"/>
</dbReference>
<keyword evidence="3" id="KW-0547">Nucleotide-binding</keyword>
<evidence type="ECO:0000313" key="6">
    <source>
        <dbReference type="EMBL" id="MFD1320680.1"/>
    </source>
</evidence>
<evidence type="ECO:0000256" key="1">
    <source>
        <dbReference type="ARBA" id="ARBA00005417"/>
    </source>
</evidence>
<dbReference type="GO" id="GO:0005524">
    <property type="term" value="F:ATP binding"/>
    <property type="evidence" value="ECO:0007669"/>
    <property type="project" value="UniProtKB-KW"/>
</dbReference>
<comment type="similarity">
    <text evidence="1">Belongs to the ABC transporter superfamily.</text>
</comment>